<dbReference type="GO" id="GO:0021952">
    <property type="term" value="P:central nervous system projection neuron axonogenesis"/>
    <property type="evidence" value="ECO:0007669"/>
    <property type="project" value="TreeGrafter"/>
</dbReference>
<dbReference type="AlphaFoldDB" id="A0AAV4VDT5"/>
<reference evidence="6 7" key="1">
    <citation type="submission" date="2021-06" db="EMBL/GenBank/DDBJ databases">
        <title>Caerostris darwini draft genome.</title>
        <authorList>
            <person name="Kono N."/>
            <person name="Arakawa K."/>
        </authorList>
    </citation>
    <scope>NUCLEOTIDE SEQUENCE [LARGE SCALE GENOMIC DNA]</scope>
</reference>
<proteinExistence type="inferred from homology"/>
<evidence type="ECO:0000313" key="6">
    <source>
        <dbReference type="EMBL" id="GIY68120.1"/>
    </source>
</evidence>
<keyword evidence="7" id="KW-1185">Reference proteome</keyword>
<comment type="subcellular location">
    <subcellularLocation>
        <location evidence="1">Cytoplasm</location>
        <location evidence="1">Cytoskeleton</location>
    </subcellularLocation>
</comment>
<dbReference type="GO" id="GO:1990535">
    <property type="term" value="P:neuron projection maintenance"/>
    <property type="evidence" value="ECO:0007669"/>
    <property type="project" value="TreeGrafter"/>
</dbReference>
<dbReference type="InterPro" id="IPR011990">
    <property type="entry name" value="TPR-like_helical_dom_sf"/>
</dbReference>
<comment type="caution">
    <text evidence="6">The sequence shown here is derived from an EMBL/GenBank/DDBJ whole genome shotgun (WGS) entry which is preliminary data.</text>
</comment>
<organism evidence="6 7">
    <name type="scientific">Caerostris darwini</name>
    <dbReference type="NCBI Taxonomy" id="1538125"/>
    <lineage>
        <taxon>Eukaryota</taxon>
        <taxon>Metazoa</taxon>
        <taxon>Ecdysozoa</taxon>
        <taxon>Arthropoda</taxon>
        <taxon>Chelicerata</taxon>
        <taxon>Arachnida</taxon>
        <taxon>Araneae</taxon>
        <taxon>Araneomorphae</taxon>
        <taxon>Entelegynae</taxon>
        <taxon>Araneoidea</taxon>
        <taxon>Araneidae</taxon>
        <taxon>Caerostris</taxon>
    </lineage>
</organism>
<evidence type="ECO:0000256" key="4">
    <source>
        <dbReference type="ARBA" id="ARBA00022490"/>
    </source>
</evidence>
<dbReference type="EMBL" id="BPLQ01012838">
    <property type="protein sequence ID" value="GIY68120.1"/>
    <property type="molecule type" value="Genomic_DNA"/>
</dbReference>
<evidence type="ECO:0000313" key="7">
    <source>
        <dbReference type="Proteomes" id="UP001054837"/>
    </source>
</evidence>
<dbReference type="PANTHER" id="PTHR46321:SF1">
    <property type="entry name" value="KIF-BINDING PROTEIN"/>
    <property type="match status" value="1"/>
</dbReference>
<dbReference type="GO" id="GO:0000226">
    <property type="term" value="P:microtubule cytoskeleton organization"/>
    <property type="evidence" value="ECO:0007669"/>
    <property type="project" value="TreeGrafter"/>
</dbReference>
<evidence type="ECO:0000256" key="2">
    <source>
        <dbReference type="ARBA" id="ARBA00010305"/>
    </source>
</evidence>
<sequence length="563" mass="65138">MFVSEFSIWLNAAHERYLAAKKLIENSKNDPPGDPYKSNYEAREILAPMLAELEKYWIGIGSLQTKLLSALLKYELGVISIATDETSAGCGILTSALNEIREIAEQPECCHLAINTLNQLGLLWSKRGSEEKSLKYLLEAKTIYENYKANNSVRPLDFEEIFTMENASSQNWNSFEKTFTHTLFYMAQVYEHLKDGAKTAEYCKETLRRQLEFKDYDRIEWTANCTTLSLYFVQEKLFPEARHLLCCSQYLLSDCRPEPTMDRRIADQQRDQIRNSKAFVATCWAKYCNAVLAEPQNPEKDCKNIPQIDRFINVWPLVIQESEIPCQIKNYDEARAVFLWGIKCIDAAKSYFRLNEYATNYSQLVEEHSKLFKNLAAHDPDLNRQCKMHKRRMDQLTALVRSLNPQFYMSLCRQLQFELGEICHEMIHLKTRIANETIEGISISKAAKISSLATQGISHFENFINTFKDKEGKLPDTFSEDNVRPILIAHFYIGRYCSKLLETDPNNKEHNLSKLKEYFTFVVKYVEANPDHASTIENELPLAKEMLEYMTERANQVVMSATS</sequence>
<name>A0AAV4VDT5_9ARAC</name>
<evidence type="ECO:0000256" key="1">
    <source>
        <dbReference type="ARBA" id="ARBA00004245"/>
    </source>
</evidence>
<protein>
    <recommendedName>
        <fullName evidence="3">KIF-binding protein</fullName>
    </recommendedName>
</protein>
<keyword evidence="4" id="KW-0963">Cytoplasm</keyword>
<comment type="similarity">
    <text evidence="2">Belongs to the KIF-binding protein family.</text>
</comment>
<keyword evidence="5" id="KW-0206">Cytoskeleton</keyword>
<dbReference type="PANTHER" id="PTHR46321">
    <property type="entry name" value="KIF1-BINDING PROTEIN"/>
    <property type="match status" value="1"/>
</dbReference>
<dbReference type="Gene3D" id="1.25.40.10">
    <property type="entry name" value="Tetratricopeptide repeat domain"/>
    <property type="match status" value="1"/>
</dbReference>
<evidence type="ECO:0000256" key="5">
    <source>
        <dbReference type="ARBA" id="ARBA00023212"/>
    </source>
</evidence>
<dbReference type="Proteomes" id="UP001054837">
    <property type="component" value="Unassembled WGS sequence"/>
</dbReference>
<dbReference type="InterPro" id="IPR022083">
    <property type="entry name" value="KBP"/>
</dbReference>
<evidence type="ECO:0000256" key="3">
    <source>
        <dbReference type="ARBA" id="ARBA00016840"/>
    </source>
</evidence>
<gene>
    <name evidence="6" type="primary">Kifbp</name>
    <name evidence="6" type="ORF">CDAR_33351</name>
</gene>
<dbReference type="Pfam" id="PF12309">
    <property type="entry name" value="KBP_C"/>
    <property type="match status" value="1"/>
</dbReference>
<accession>A0AAV4VDT5</accession>
<dbReference type="GO" id="GO:0005856">
    <property type="term" value="C:cytoskeleton"/>
    <property type="evidence" value="ECO:0007669"/>
    <property type="project" value="UniProtKB-SubCell"/>
</dbReference>